<feature type="transmembrane region" description="Helical" evidence="8">
    <location>
        <begin position="168"/>
        <end position="187"/>
    </location>
</feature>
<evidence type="ECO:0000256" key="1">
    <source>
        <dbReference type="ARBA" id="ARBA00004141"/>
    </source>
</evidence>
<dbReference type="SUPFAM" id="SSF161070">
    <property type="entry name" value="SNF-like"/>
    <property type="match status" value="1"/>
</dbReference>
<evidence type="ECO:0000256" key="4">
    <source>
        <dbReference type="ARBA" id="ARBA00022989"/>
    </source>
</evidence>
<feature type="transmembrane region" description="Helical" evidence="8">
    <location>
        <begin position="444"/>
        <end position="465"/>
    </location>
</feature>
<feature type="transmembrane region" description="Helical" evidence="8">
    <location>
        <begin position="404"/>
        <end position="424"/>
    </location>
</feature>
<dbReference type="PANTHER" id="PTHR42948">
    <property type="entry name" value="TRANSPORTER"/>
    <property type="match status" value="1"/>
</dbReference>
<feature type="transmembrane region" description="Helical" evidence="8">
    <location>
        <begin position="60"/>
        <end position="80"/>
    </location>
</feature>
<feature type="transmembrane region" description="Helical" evidence="8">
    <location>
        <begin position="317"/>
        <end position="344"/>
    </location>
</feature>
<evidence type="ECO:0000256" key="2">
    <source>
        <dbReference type="ARBA" id="ARBA00022448"/>
    </source>
</evidence>
<dbReference type="Proteomes" id="UP000569732">
    <property type="component" value="Unassembled WGS sequence"/>
</dbReference>
<keyword evidence="5 8" id="KW-0472">Membrane</keyword>
<dbReference type="Pfam" id="PF00209">
    <property type="entry name" value="SNF"/>
    <property type="match status" value="2"/>
</dbReference>
<evidence type="ECO:0000256" key="7">
    <source>
        <dbReference type="SAM" id="MobiDB-lite"/>
    </source>
</evidence>
<proteinExistence type="inferred from homology"/>
<comment type="subcellular location">
    <subcellularLocation>
        <location evidence="1">Membrane</location>
        <topology evidence="1">Multi-pass membrane protein</topology>
    </subcellularLocation>
</comment>
<dbReference type="PANTHER" id="PTHR42948:SF1">
    <property type="entry name" value="TRANSPORTER"/>
    <property type="match status" value="1"/>
</dbReference>
<accession>A0A853I2C7</accession>
<dbReference type="InterPro" id="IPR037272">
    <property type="entry name" value="SNS_sf"/>
</dbReference>
<sequence>MSGRNSTLTAGSSLDATATPSSGRLQWSTRLSFILAATGSAIGLGNIWKFPYITGENGGGAFVLVYLACILVIGIPLMMAEIMIGRRGQQSPPNAMASLAKEAGSTSLWKIVGWSGVIAGFLILSFYTVIAGWSVSYISVAADTTFVGKSPAEIGSMFEGMLSDPTRLLTWSTLVILITLFIVGKGVKSGLEKAVNILMPCLLVLIVIMVGYAMTTGHFMQGVSFLFNPDFSKLSSESMLIALGHAFFTLSLASGAIMTYGSYLPKSVSIAKTTIYIGIVDTVVALLAGLAIFPIVFANNLEPSAGPGLIFVTLPIAFGQMPLGTIVGTLFFIMLSIAALTSAISMIEPSVARLVEKFKISRFKACTLLGFGLWLLSVGSALSFNLWKEEKLFGKTFFDMVDHLTANLMMPLGGLAMAIFSAWIIHKKVTQEELGLGKGVMYNVWLFTMRFITPICIVIVFLNALKII</sequence>
<feature type="transmembrane region" description="Helical" evidence="8">
    <location>
        <begin position="240"/>
        <end position="263"/>
    </location>
</feature>
<keyword evidence="6" id="KW-0769">Symport</keyword>
<feature type="transmembrane region" description="Helical" evidence="8">
    <location>
        <begin position="194"/>
        <end position="220"/>
    </location>
</feature>
<evidence type="ECO:0000256" key="8">
    <source>
        <dbReference type="SAM" id="Phobius"/>
    </source>
</evidence>
<dbReference type="PROSITE" id="PS50267">
    <property type="entry name" value="NA_NEUROTRAN_SYMP_3"/>
    <property type="match status" value="1"/>
</dbReference>
<reference evidence="9 10" key="1">
    <citation type="submission" date="2020-07" db="EMBL/GenBank/DDBJ databases">
        <title>Endozoicomonas sp. nov., isolated from sediment.</title>
        <authorList>
            <person name="Gu T."/>
        </authorList>
    </citation>
    <scope>NUCLEOTIDE SEQUENCE [LARGE SCALE GENOMIC DNA]</scope>
    <source>
        <strain evidence="9 10">SM1973</strain>
    </source>
</reference>
<dbReference type="PRINTS" id="PR00176">
    <property type="entry name" value="NANEUSMPORT"/>
</dbReference>
<organism evidence="9 10">
    <name type="scientific">Spartinivicinus marinus</name>
    <dbReference type="NCBI Taxonomy" id="2994442"/>
    <lineage>
        <taxon>Bacteria</taxon>
        <taxon>Pseudomonadati</taxon>
        <taxon>Pseudomonadota</taxon>
        <taxon>Gammaproteobacteria</taxon>
        <taxon>Oceanospirillales</taxon>
        <taxon>Zooshikellaceae</taxon>
        <taxon>Spartinivicinus</taxon>
    </lineage>
</organism>
<comment type="caution">
    <text evidence="9">The sequence shown here is derived from an EMBL/GenBank/DDBJ whole genome shotgun (WGS) entry which is preliminary data.</text>
</comment>
<evidence type="ECO:0000256" key="3">
    <source>
        <dbReference type="ARBA" id="ARBA00022692"/>
    </source>
</evidence>
<evidence type="ECO:0000313" key="9">
    <source>
        <dbReference type="EMBL" id="NYZ66759.1"/>
    </source>
</evidence>
<evidence type="ECO:0000256" key="5">
    <source>
        <dbReference type="ARBA" id="ARBA00023136"/>
    </source>
</evidence>
<feature type="transmembrane region" description="Helical" evidence="8">
    <location>
        <begin position="31"/>
        <end position="48"/>
    </location>
</feature>
<keyword evidence="10" id="KW-1185">Reference proteome</keyword>
<gene>
    <name evidence="9" type="ORF">H0A36_12130</name>
</gene>
<feature type="transmembrane region" description="Helical" evidence="8">
    <location>
        <begin position="365"/>
        <end position="384"/>
    </location>
</feature>
<dbReference type="CDD" id="cd10336">
    <property type="entry name" value="SLC6sbd_Tyt1-Like"/>
    <property type="match status" value="1"/>
</dbReference>
<feature type="region of interest" description="Disordered" evidence="7">
    <location>
        <begin position="1"/>
        <end position="21"/>
    </location>
</feature>
<dbReference type="GO" id="GO:0015293">
    <property type="term" value="F:symporter activity"/>
    <property type="evidence" value="ECO:0007669"/>
    <property type="project" value="UniProtKB-KW"/>
</dbReference>
<dbReference type="NCBIfam" id="NF037979">
    <property type="entry name" value="Na_transp"/>
    <property type="match status" value="1"/>
</dbReference>
<dbReference type="InterPro" id="IPR000175">
    <property type="entry name" value="Na/ntran_symport"/>
</dbReference>
<dbReference type="EMBL" id="JACCKB010000017">
    <property type="protein sequence ID" value="NYZ66759.1"/>
    <property type="molecule type" value="Genomic_DNA"/>
</dbReference>
<keyword evidence="3 6" id="KW-0812">Transmembrane</keyword>
<evidence type="ECO:0000256" key="6">
    <source>
        <dbReference type="RuleBase" id="RU003732"/>
    </source>
</evidence>
<evidence type="ECO:0000313" key="10">
    <source>
        <dbReference type="Proteomes" id="UP000569732"/>
    </source>
</evidence>
<comment type="similarity">
    <text evidence="6">Belongs to the sodium:neurotransmitter symporter (SNF) (TC 2.A.22) family.</text>
</comment>
<dbReference type="InterPro" id="IPR047218">
    <property type="entry name" value="YocR/YhdH-like"/>
</dbReference>
<dbReference type="PROSITE" id="PS00610">
    <property type="entry name" value="NA_NEUROTRAN_SYMP_1"/>
    <property type="match status" value="1"/>
</dbReference>
<keyword evidence="2 6" id="KW-0813">Transport</keyword>
<protein>
    <recommendedName>
        <fullName evidence="6">Transporter</fullName>
    </recommendedName>
</protein>
<feature type="transmembrane region" description="Helical" evidence="8">
    <location>
        <begin position="275"/>
        <end position="297"/>
    </location>
</feature>
<dbReference type="RefSeq" id="WP_180568788.1">
    <property type="nucleotide sequence ID" value="NZ_JACCKB010000017.1"/>
</dbReference>
<dbReference type="AlphaFoldDB" id="A0A853I2C7"/>
<name>A0A853I2C7_9GAMM</name>
<dbReference type="GO" id="GO:0016020">
    <property type="term" value="C:membrane"/>
    <property type="evidence" value="ECO:0007669"/>
    <property type="project" value="UniProtKB-SubCell"/>
</dbReference>
<keyword evidence="4 8" id="KW-1133">Transmembrane helix</keyword>
<feature type="transmembrane region" description="Helical" evidence="8">
    <location>
        <begin position="111"/>
        <end position="130"/>
    </location>
</feature>